<feature type="region of interest" description="Disordered" evidence="2">
    <location>
        <begin position="1335"/>
        <end position="1356"/>
    </location>
</feature>
<dbReference type="Gene3D" id="1.10.287.1490">
    <property type="match status" value="1"/>
</dbReference>
<feature type="compositionally biased region" description="Polar residues" evidence="2">
    <location>
        <begin position="122"/>
        <end position="141"/>
    </location>
</feature>
<feature type="region of interest" description="Disordered" evidence="2">
    <location>
        <begin position="2269"/>
        <end position="2312"/>
    </location>
</feature>
<evidence type="ECO:0000256" key="2">
    <source>
        <dbReference type="SAM" id="MobiDB-lite"/>
    </source>
</evidence>
<keyword evidence="1" id="KW-0175">Coiled coil</keyword>
<dbReference type="GO" id="GO:0016319">
    <property type="term" value="P:mushroom body development"/>
    <property type="evidence" value="ECO:0007669"/>
    <property type="project" value="EnsemblMetazoa"/>
</dbReference>
<protein>
    <submittedName>
        <fullName evidence="4">Uncharacterized protein</fullName>
    </submittedName>
</protein>
<feature type="compositionally biased region" description="Low complexity" evidence="2">
    <location>
        <begin position="2275"/>
        <end position="2290"/>
    </location>
</feature>
<feature type="region of interest" description="Disordered" evidence="2">
    <location>
        <begin position="2195"/>
        <end position="2214"/>
    </location>
</feature>
<dbReference type="HOGENOM" id="CLU_227123_0_0_1"/>
<dbReference type="Proteomes" id="UP000007798">
    <property type="component" value="Unassembled WGS sequence"/>
</dbReference>
<name>B4MTG0_DROWI</name>
<dbReference type="GO" id="GO:0005813">
    <property type="term" value="C:centrosome"/>
    <property type="evidence" value="ECO:0007669"/>
    <property type="project" value="EnsemblMetazoa"/>
</dbReference>
<dbReference type="GO" id="GO:0003682">
    <property type="term" value="F:chromatin binding"/>
    <property type="evidence" value="ECO:0007669"/>
    <property type="project" value="TreeGrafter"/>
</dbReference>
<dbReference type="FunCoup" id="B4MTG0">
    <property type="interactions" value="136"/>
</dbReference>
<dbReference type="GO" id="GO:0045179">
    <property type="term" value="C:apical cortex"/>
    <property type="evidence" value="ECO:0007669"/>
    <property type="project" value="EnsemblMetazoa"/>
</dbReference>
<dbReference type="GO" id="GO:0051233">
    <property type="term" value="C:spindle midzone"/>
    <property type="evidence" value="ECO:0007669"/>
    <property type="project" value="EnsemblMetazoa"/>
</dbReference>
<dbReference type="GO" id="GO:0007411">
    <property type="term" value="P:axon guidance"/>
    <property type="evidence" value="ECO:0007669"/>
    <property type="project" value="EnsemblMetazoa"/>
</dbReference>
<dbReference type="GO" id="GO:0034454">
    <property type="term" value="P:microtubule anchoring at centrosome"/>
    <property type="evidence" value="ECO:0007669"/>
    <property type="project" value="EnsemblMetazoa"/>
</dbReference>
<proteinExistence type="predicted"/>
<keyword evidence="3" id="KW-0472">Membrane</keyword>
<feature type="compositionally biased region" description="Basic and acidic residues" evidence="2">
    <location>
        <begin position="1428"/>
        <end position="1458"/>
    </location>
</feature>
<feature type="compositionally biased region" description="Low complexity" evidence="2">
    <location>
        <begin position="142"/>
        <end position="157"/>
    </location>
</feature>
<accession>B4MTG0</accession>
<feature type="region of interest" description="Disordered" evidence="2">
    <location>
        <begin position="626"/>
        <end position="646"/>
    </location>
</feature>
<keyword evidence="5" id="KW-1185">Reference proteome</keyword>
<feature type="compositionally biased region" description="Acidic residues" evidence="2">
    <location>
        <begin position="2518"/>
        <end position="2527"/>
    </location>
</feature>
<feature type="region of interest" description="Disordered" evidence="2">
    <location>
        <begin position="1956"/>
        <end position="1983"/>
    </location>
</feature>
<keyword evidence="3" id="KW-1133">Transmembrane helix</keyword>
<dbReference type="GO" id="GO:0000132">
    <property type="term" value="P:establishment of mitotic spindle orientation"/>
    <property type="evidence" value="ECO:0007669"/>
    <property type="project" value="EnsemblMetazoa"/>
</dbReference>
<evidence type="ECO:0000313" key="5">
    <source>
        <dbReference type="Proteomes" id="UP000007798"/>
    </source>
</evidence>
<feature type="coiled-coil region" evidence="1">
    <location>
        <begin position="994"/>
        <end position="1127"/>
    </location>
</feature>
<feature type="compositionally biased region" description="Polar residues" evidence="2">
    <location>
        <begin position="2291"/>
        <end position="2300"/>
    </location>
</feature>
<dbReference type="PANTHER" id="PTHR43941">
    <property type="entry name" value="STRUCTURAL MAINTENANCE OF CHROMOSOMES PROTEIN 2"/>
    <property type="match status" value="1"/>
</dbReference>
<feature type="region of interest" description="Disordered" evidence="2">
    <location>
        <begin position="1392"/>
        <end position="1475"/>
    </location>
</feature>
<feature type="compositionally biased region" description="Basic and acidic residues" evidence="2">
    <location>
        <begin position="636"/>
        <end position="646"/>
    </location>
</feature>
<feature type="region of interest" description="Disordered" evidence="2">
    <location>
        <begin position="2518"/>
        <end position="2537"/>
    </location>
</feature>
<organism evidence="4 5">
    <name type="scientific">Drosophila willistoni</name>
    <name type="common">Fruit fly</name>
    <dbReference type="NCBI Taxonomy" id="7260"/>
    <lineage>
        <taxon>Eukaryota</taxon>
        <taxon>Metazoa</taxon>
        <taxon>Ecdysozoa</taxon>
        <taxon>Arthropoda</taxon>
        <taxon>Hexapoda</taxon>
        <taxon>Insecta</taxon>
        <taxon>Pterygota</taxon>
        <taxon>Neoptera</taxon>
        <taxon>Endopterygota</taxon>
        <taxon>Diptera</taxon>
        <taxon>Brachycera</taxon>
        <taxon>Muscomorpha</taxon>
        <taxon>Ephydroidea</taxon>
        <taxon>Drosophilidae</taxon>
        <taxon>Drosophila</taxon>
        <taxon>Sophophora</taxon>
    </lineage>
</organism>
<sequence length="2674" mass="308996">MDLRSWKKVLLEWVKECNFLKKSFRTLEESDLEAFFEIYLQQDEGVVVGSDYLYVYTLLMHYACVKNPTEVFHSICKRLPDRTQECIAKFFEQTVEKPQLSREELRQAIVNVSVVYRRGDTESPQMSENRSRRQSTCGSPKSLNTSTSSNRSLNSNDSILEIPEIKQIVRLPEDIPSPPPPDSTPVIQQRMQSRTQVPPPTPKSEMLELQNRELLGLRAELQTKDYENIVLEEQIMETKHLVASLIKVNNEKQQQLDDLKASVQNEEEGNGDMHNHVPNEIEHLKRSLGKEIAQKENVITEMSDRIQDLQSENCELTSKLKISETHLNVCMDRIGELETRLDETSEALNIRTEELNCLERDKKELEECLQQTRDELHQRREILNSSSDLLDTSITASTGSHNITPENLATSVIDKQLREKQLQNDELESQLQTMIADRKKWSEKLKGLLQHFYESLDIDEVPTGDNLVLIEKTLSHLEVNWRHEQQRTMQLEQLRDKQSVTQAQLRDRIQESNSKVKKLEQMLSQAQQDCQEHNQRHKLELEQSRSQHIKEMNDLQEKLEHEATRLEAHQKQFDNLLFRYDELHANAAEADHHLCQVRQEMAEKEQQIGQVGAELLQLRSKNQAHEERIDSLVTERSSEKQRSEKQIDELNKQIEDQERAIKHVRCKYKQCRKELNLHSGRMDQLITVLLQADDWDEAIAKVDALVKYKAEMEEKYTTEIASLEERLHDAMCMSVINEQQISDLREELALTTERWEDQRNRYSEFRQQVQTDLHNREAQLEKTIMERQASSDAIVINLRERLRNTRLQLERFLNTASKFLLYQNRIDEVTARIERNMCSRKQLLESIDEKTAEINELTKQHALAITANQQWTARVKQEQEANSEQMRVAMAEKDEELDARDQRISGLQDELSEERSRVEQLMAKLAKTMEKMESQDIAAIEMVASLNNLMANNSVTSTMQCQTPPPTASSSELSWASTNFSQLRNRLLHFEAGFEQLESNRRLLDEQLAEASREASDLASAKVELERQVVSLEEKLKIQNDLVNCKMANQLEHLNCSLQNMEEANEKLSADNERLQSLLSELEETRSESQVQMAALQAELDQRNEQLADLQQTLQSKADEIESVQKQFEEKAKVSNQVNVEHEQRLQLVHQLKDDLEVLRNQSLKSTQQRDDANFAVERQQNEIRRLEQHNTDTLTQLEQANAEKERLEQERKESEAQVVQRDEQIAKLNNDLKESELRIIAEKTESDQQLKILRHEMDLVQQKWELSLQTKSAMTEEIESLTTKLKQQSELVVNGEKELEKLQLEITKEQEKTKELELQMAKLEEEKKAFEEQKGRLQAQLGKNKEQIEKNHDQSQLLRQELSKEQMENERLQQETSRLEDELQNVKSQIEKNHDQSQELSKEQMENERLQQETSRLEDELQNAKSQIEKNHDQSQELSKEQMENERLQKETSRLEDELQNAKSQIEKNHDQSQLLRQELSKEQMENERLQQETSRLEDELQYAKTQLETNINRNEKMAVKLGELQSSHIKKQNELDQRNKAQAETIVILQQEKDHMLKELGQLNDRLSKTEQREAIQMKQSQEAHSEAVAEMRREIESLQQELNEAFTNLYKSKTEAQTRIESLQEQLDGAQLLKQNAEIERATCNERLSKLEKLRESQEKNIRHLNHQLSTADEVKVQLNYEIGGLNSEIEQHKRKMTEVNAQLQESIEAVGDLQMQLKAAQSERDQGKKEIAELSDKLSELRQEVVGNRLIHECELEEKTRELEIERQETAERIAHYQTRVDELQQQLAERNQELNELNTSRNDLCATYTKNSDQETNARELALEQLQQERSVKQQLELDCQILQAKYREAKEEVIRCEQKIKDQRLEMEGKLEKMKNKMRTLYTAEVTRMKEKQERDASNHQAKLDVLNTQNAKYEEHTRKLSNQIVRLNDKILEQQKQHAILSTKLRHLQTTATTSKTSTSPTGTLNGGESLNGAGGGGSVCDDWQPFKRPNIPSSNLGTNLAMEDEEGEVFNNTYLTDLKLGRVPDSMMTAEELNYRNSLQPPHLRSTYAAQYDLGGIPDDDLRDGPHSCSLDDSMSALLSTTGTSTGTRKKTIGTHYKRPGPPTPSKNGGRLSFGGTCEPPREILRETCDNGTSKTPARFKIFSSRFSLGSSSSNSSALPRDEPPRRKRQNQNLLTGLHRRKLQLRAMSDAIRTSTPRKSRSYYDQRRLISISDAVSDEEMDVEPVQKKPPEKAQIQEGESTTPHLSNADLHAMTRGLGRRLSTNHGYTGQSNTTTTSGSSGQVMANANASGHRQRKKRMGNSSRRVSLNLHGNIFAKMTFSRSKKKVVSAFYAQRQQQRKKIRQQHCFDRARQLSPNNATYNVDDINPVESQTKTISPDNNNYSLHNRNENHEMMGLGQTVVVKKHEQSEFDVASSFRLSENNVAATFNVMESSHQQSVFGDSTKQLQQQFEDENLQRCSFWLASNTSAAAGDEIIDDNTNHDYHFEQLCKETASTAPFHLQPLCYNEMEEEEEEEQEQQNRKHPPSDLGMELEMELKELELNENDNYDHEMETHHISGITNGSCATNVTTMTSASSHRSCTIYSLGNIQTHRLPQISVTQVQRLSGLVEQQTNNQIVDNNQPIGPNNSISLGELLQMFRLLNLTGRLMITLMLSLIIVLYCYGK</sequence>
<gene>
    <name evidence="4" type="primary">Dwil\GK20155</name>
    <name evidence="4" type="ORF">Dwil_GK20155</name>
</gene>
<feature type="transmembrane region" description="Helical" evidence="3">
    <location>
        <begin position="2653"/>
        <end position="2672"/>
    </location>
</feature>
<evidence type="ECO:0000256" key="1">
    <source>
        <dbReference type="SAM" id="Coils"/>
    </source>
</evidence>
<dbReference type="GO" id="GO:0007058">
    <property type="term" value="P:spindle assembly involved in female meiosis II"/>
    <property type="evidence" value="ECO:0007669"/>
    <property type="project" value="EnsemblMetazoa"/>
</dbReference>
<feature type="coiled-coil region" evidence="1">
    <location>
        <begin position="417"/>
        <end position="444"/>
    </location>
</feature>
<evidence type="ECO:0000313" key="4">
    <source>
        <dbReference type="EMBL" id="EDW75399.2"/>
    </source>
</evidence>
<dbReference type="GO" id="GO:0000796">
    <property type="term" value="C:condensin complex"/>
    <property type="evidence" value="ECO:0007669"/>
    <property type="project" value="TreeGrafter"/>
</dbReference>
<feature type="compositionally biased region" description="Basic and acidic residues" evidence="2">
    <location>
        <begin position="1344"/>
        <end position="1354"/>
    </location>
</feature>
<feature type="compositionally biased region" description="Polar residues" evidence="2">
    <location>
        <begin position="186"/>
        <end position="196"/>
    </location>
</feature>
<evidence type="ECO:0000256" key="3">
    <source>
        <dbReference type="SAM" id="Phobius"/>
    </source>
</evidence>
<feature type="region of interest" description="Disordered" evidence="2">
    <location>
        <begin position="2223"/>
        <end position="2257"/>
    </location>
</feature>
<feature type="coiled-coil region" evidence="1">
    <location>
        <begin position="341"/>
        <end position="375"/>
    </location>
</feature>
<dbReference type="STRING" id="7260.B4MTG0"/>
<feature type="coiled-coil region" evidence="1">
    <location>
        <begin position="242"/>
        <end position="312"/>
    </location>
</feature>
<dbReference type="GO" id="GO:0000793">
    <property type="term" value="C:condensed chromosome"/>
    <property type="evidence" value="ECO:0007669"/>
    <property type="project" value="TreeGrafter"/>
</dbReference>
<dbReference type="InParanoid" id="B4MTG0"/>
<feature type="region of interest" description="Disordered" evidence="2">
    <location>
        <begin position="172"/>
        <end position="204"/>
    </location>
</feature>
<feature type="coiled-coil region" evidence="1">
    <location>
        <begin position="502"/>
        <end position="572"/>
    </location>
</feature>
<feature type="compositionally biased region" description="Basic and acidic residues" evidence="2">
    <location>
        <begin position="1392"/>
        <end position="1420"/>
    </location>
</feature>
<dbReference type="GO" id="GO:0061689">
    <property type="term" value="C:tricellular tight junction"/>
    <property type="evidence" value="ECO:0007669"/>
    <property type="project" value="EnsemblMetazoa"/>
</dbReference>
<feature type="coiled-coil region" evidence="1">
    <location>
        <begin position="1548"/>
        <end position="1944"/>
    </location>
</feature>
<dbReference type="eggNOG" id="ENOG502S44R">
    <property type="taxonomic scope" value="Eukaryota"/>
</dbReference>
<dbReference type="OrthoDB" id="2436455at2759"/>
<dbReference type="GO" id="GO:0000785">
    <property type="term" value="C:chromatin"/>
    <property type="evidence" value="ECO:0007669"/>
    <property type="project" value="TreeGrafter"/>
</dbReference>
<dbReference type="GO" id="GO:0007076">
    <property type="term" value="P:mitotic chromosome condensation"/>
    <property type="evidence" value="ECO:0007669"/>
    <property type="project" value="TreeGrafter"/>
</dbReference>
<feature type="coiled-coil region" evidence="1">
    <location>
        <begin position="840"/>
        <end position="935"/>
    </location>
</feature>
<dbReference type="GO" id="GO:0055059">
    <property type="term" value="P:asymmetric neuroblast division"/>
    <property type="evidence" value="ECO:0007669"/>
    <property type="project" value="EnsemblMetazoa"/>
</dbReference>
<dbReference type="GO" id="GO:0045180">
    <property type="term" value="C:basal cortex"/>
    <property type="evidence" value="ECO:0007669"/>
    <property type="project" value="EnsemblMetazoa"/>
</dbReference>
<dbReference type="EMBL" id="CH963851">
    <property type="protein sequence ID" value="EDW75399.2"/>
    <property type="molecule type" value="Genomic_DNA"/>
</dbReference>
<keyword evidence="3" id="KW-0812">Transmembrane</keyword>
<dbReference type="GO" id="GO:0040040">
    <property type="term" value="P:thermosensory behavior"/>
    <property type="evidence" value="ECO:0007669"/>
    <property type="project" value="EnsemblMetazoa"/>
</dbReference>
<feature type="region of interest" description="Disordered" evidence="2">
    <location>
        <begin position="120"/>
        <end position="157"/>
    </location>
</feature>
<feature type="region of interest" description="Disordered" evidence="2">
    <location>
        <begin position="2155"/>
        <end position="2182"/>
    </location>
</feature>
<feature type="compositionally biased region" description="Low complexity" evidence="2">
    <location>
        <begin position="1957"/>
        <end position="1979"/>
    </location>
</feature>
<feature type="compositionally biased region" description="Basic residues" evidence="2">
    <location>
        <begin position="2096"/>
        <end position="2107"/>
    </location>
</feature>
<reference evidence="4 5" key="1">
    <citation type="journal article" date="2007" name="Nature">
        <title>Evolution of genes and genomes on the Drosophila phylogeny.</title>
        <authorList>
            <consortium name="Drosophila 12 Genomes Consortium"/>
            <person name="Clark A.G."/>
            <person name="Eisen M.B."/>
            <person name="Smith D.R."/>
            <person name="Bergman C.M."/>
            <person name="Oliver B."/>
            <person name="Markow T.A."/>
            <person name="Kaufman T.C."/>
            <person name="Kellis M."/>
            <person name="Gelbart W."/>
            <person name="Iyer V.N."/>
            <person name="Pollard D.A."/>
            <person name="Sackton T.B."/>
            <person name="Larracuente A.M."/>
            <person name="Singh N.D."/>
            <person name="Abad J.P."/>
            <person name="Abt D.N."/>
            <person name="Adryan B."/>
            <person name="Aguade M."/>
            <person name="Akashi H."/>
            <person name="Anderson W.W."/>
            <person name="Aquadro C.F."/>
            <person name="Ardell D.H."/>
            <person name="Arguello R."/>
            <person name="Artieri C.G."/>
            <person name="Barbash D.A."/>
            <person name="Barker D."/>
            <person name="Barsanti P."/>
            <person name="Batterham P."/>
            <person name="Batzoglou S."/>
            <person name="Begun D."/>
            <person name="Bhutkar A."/>
            <person name="Blanco E."/>
            <person name="Bosak S.A."/>
            <person name="Bradley R.K."/>
            <person name="Brand A.D."/>
            <person name="Brent M.R."/>
            <person name="Brooks A.N."/>
            <person name="Brown R.H."/>
            <person name="Butlin R.K."/>
            <person name="Caggese C."/>
            <person name="Calvi B.R."/>
            <person name="Bernardo de Carvalho A."/>
            <person name="Caspi A."/>
            <person name="Castrezana S."/>
            <person name="Celniker S.E."/>
            <person name="Chang J.L."/>
            <person name="Chapple C."/>
            <person name="Chatterji S."/>
            <person name="Chinwalla A."/>
            <person name="Civetta A."/>
            <person name="Clifton S.W."/>
            <person name="Comeron J.M."/>
            <person name="Costello J.C."/>
            <person name="Coyne J.A."/>
            <person name="Daub J."/>
            <person name="David R.G."/>
            <person name="Delcher A.L."/>
            <person name="Delehaunty K."/>
            <person name="Do C.B."/>
            <person name="Ebling H."/>
            <person name="Edwards K."/>
            <person name="Eickbush T."/>
            <person name="Evans J.D."/>
            <person name="Filipski A."/>
            <person name="Findeiss S."/>
            <person name="Freyhult E."/>
            <person name="Fulton L."/>
            <person name="Fulton R."/>
            <person name="Garcia A.C."/>
            <person name="Gardiner A."/>
            <person name="Garfield D.A."/>
            <person name="Garvin B.E."/>
            <person name="Gibson G."/>
            <person name="Gilbert D."/>
            <person name="Gnerre S."/>
            <person name="Godfrey J."/>
            <person name="Good R."/>
            <person name="Gotea V."/>
            <person name="Gravely B."/>
            <person name="Greenberg A.J."/>
            <person name="Griffiths-Jones S."/>
            <person name="Gross S."/>
            <person name="Guigo R."/>
            <person name="Gustafson E.A."/>
            <person name="Haerty W."/>
            <person name="Hahn M.W."/>
            <person name="Halligan D.L."/>
            <person name="Halpern A.L."/>
            <person name="Halter G.M."/>
            <person name="Han M.V."/>
            <person name="Heger A."/>
            <person name="Hillier L."/>
            <person name="Hinrichs A.S."/>
            <person name="Holmes I."/>
            <person name="Hoskins R.A."/>
            <person name="Hubisz M.J."/>
            <person name="Hultmark D."/>
            <person name="Huntley M.A."/>
            <person name="Jaffe D.B."/>
            <person name="Jagadeeshan S."/>
            <person name="Jeck W.R."/>
            <person name="Johnson J."/>
            <person name="Jones C.D."/>
            <person name="Jordan W.C."/>
            <person name="Karpen G.H."/>
            <person name="Kataoka E."/>
            <person name="Keightley P.D."/>
            <person name="Kheradpour P."/>
            <person name="Kirkness E.F."/>
            <person name="Koerich L.B."/>
            <person name="Kristiansen K."/>
            <person name="Kudrna D."/>
            <person name="Kulathinal R.J."/>
            <person name="Kumar S."/>
            <person name="Kwok R."/>
            <person name="Lander E."/>
            <person name="Langley C.H."/>
            <person name="Lapoint R."/>
            <person name="Lazzaro B.P."/>
            <person name="Lee S.J."/>
            <person name="Levesque L."/>
            <person name="Li R."/>
            <person name="Lin C.F."/>
            <person name="Lin M.F."/>
            <person name="Lindblad-Toh K."/>
            <person name="Llopart A."/>
            <person name="Long M."/>
            <person name="Low L."/>
            <person name="Lozovsky E."/>
            <person name="Lu J."/>
            <person name="Luo M."/>
            <person name="Machado C.A."/>
            <person name="Makalowski W."/>
            <person name="Marzo M."/>
            <person name="Matsuda M."/>
            <person name="Matzkin L."/>
            <person name="McAllister B."/>
            <person name="McBride C.S."/>
            <person name="McKernan B."/>
            <person name="McKernan K."/>
            <person name="Mendez-Lago M."/>
            <person name="Minx P."/>
            <person name="Mollenhauer M.U."/>
            <person name="Montooth K."/>
            <person name="Mount S.M."/>
            <person name="Mu X."/>
            <person name="Myers E."/>
            <person name="Negre B."/>
            <person name="Newfeld S."/>
            <person name="Nielsen R."/>
            <person name="Noor M.A."/>
            <person name="O'Grady P."/>
            <person name="Pachter L."/>
            <person name="Papaceit M."/>
            <person name="Parisi M.J."/>
            <person name="Parisi M."/>
            <person name="Parts L."/>
            <person name="Pedersen J.S."/>
            <person name="Pesole G."/>
            <person name="Phillippy A.M."/>
            <person name="Ponting C.P."/>
            <person name="Pop M."/>
            <person name="Porcelli D."/>
            <person name="Powell J.R."/>
            <person name="Prohaska S."/>
            <person name="Pruitt K."/>
            <person name="Puig M."/>
            <person name="Quesneville H."/>
            <person name="Ram K.R."/>
            <person name="Rand D."/>
            <person name="Rasmussen M.D."/>
            <person name="Reed L.K."/>
            <person name="Reenan R."/>
            <person name="Reily A."/>
            <person name="Remington K.A."/>
            <person name="Rieger T.T."/>
            <person name="Ritchie M.G."/>
            <person name="Robin C."/>
            <person name="Rogers Y.H."/>
            <person name="Rohde C."/>
            <person name="Rozas J."/>
            <person name="Rubenfield M.J."/>
            <person name="Ruiz A."/>
            <person name="Russo S."/>
            <person name="Salzberg S.L."/>
            <person name="Sanchez-Gracia A."/>
            <person name="Saranga D.J."/>
            <person name="Sato H."/>
            <person name="Schaeffer S.W."/>
            <person name="Schatz M.C."/>
            <person name="Schlenke T."/>
            <person name="Schwartz R."/>
            <person name="Segarra C."/>
            <person name="Singh R.S."/>
            <person name="Sirot L."/>
            <person name="Sirota M."/>
            <person name="Sisneros N.B."/>
            <person name="Smith C.D."/>
            <person name="Smith T.F."/>
            <person name="Spieth J."/>
            <person name="Stage D.E."/>
            <person name="Stark A."/>
            <person name="Stephan W."/>
            <person name="Strausberg R.L."/>
            <person name="Strempel S."/>
            <person name="Sturgill D."/>
            <person name="Sutton G."/>
            <person name="Sutton G.G."/>
            <person name="Tao W."/>
            <person name="Teichmann S."/>
            <person name="Tobari Y.N."/>
            <person name="Tomimura Y."/>
            <person name="Tsolas J.M."/>
            <person name="Valente V.L."/>
            <person name="Venter E."/>
            <person name="Venter J.C."/>
            <person name="Vicario S."/>
            <person name="Vieira F.G."/>
            <person name="Vilella A.J."/>
            <person name="Villasante A."/>
            <person name="Walenz B."/>
            <person name="Wang J."/>
            <person name="Wasserman M."/>
            <person name="Watts T."/>
            <person name="Wilson D."/>
            <person name="Wilson R.K."/>
            <person name="Wing R.A."/>
            <person name="Wolfner M.F."/>
            <person name="Wong A."/>
            <person name="Wong G.K."/>
            <person name="Wu C.I."/>
            <person name="Wu G."/>
            <person name="Yamamoto D."/>
            <person name="Yang H.P."/>
            <person name="Yang S.P."/>
            <person name="Yorke J.A."/>
            <person name="Yoshida K."/>
            <person name="Zdobnov E."/>
            <person name="Zhang P."/>
            <person name="Zhang Y."/>
            <person name="Zimin A.V."/>
            <person name="Baldwin J."/>
            <person name="Abdouelleil A."/>
            <person name="Abdulkadir J."/>
            <person name="Abebe A."/>
            <person name="Abera B."/>
            <person name="Abreu J."/>
            <person name="Acer S.C."/>
            <person name="Aftuck L."/>
            <person name="Alexander A."/>
            <person name="An P."/>
            <person name="Anderson E."/>
            <person name="Anderson S."/>
            <person name="Arachi H."/>
            <person name="Azer M."/>
            <person name="Bachantsang P."/>
            <person name="Barry A."/>
            <person name="Bayul T."/>
            <person name="Berlin A."/>
            <person name="Bessette D."/>
            <person name="Bloom T."/>
            <person name="Blye J."/>
            <person name="Boguslavskiy L."/>
            <person name="Bonnet C."/>
            <person name="Boukhgalter B."/>
            <person name="Bourzgui I."/>
            <person name="Brown A."/>
            <person name="Cahill P."/>
            <person name="Channer S."/>
            <person name="Cheshatsang Y."/>
            <person name="Chuda L."/>
            <person name="Citroen M."/>
            <person name="Collymore A."/>
            <person name="Cooke P."/>
            <person name="Costello M."/>
            <person name="D'Aco K."/>
            <person name="Daza R."/>
            <person name="De Haan G."/>
            <person name="DeGray S."/>
            <person name="DeMaso C."/>
            <person name="Dhargay N."/>
            <person name="Dooley K."/>
            <person name="Dooley E."/>
            <person name="Doricent M."/>
            <person name="Dorje P."/>
            <person name="Dorjee K."/>
            <person name="Dupes A."/>
            <person name="Elong R."/>
            <person name="Falk J."/>
            <person name="Farina A."/>
            <person name="Faro S."/>
            <person name="Ferguson D."/>
            <person name="Fisher S."/>
            <person name="Foley C.D."/>
            <person name="Franke A."/>
            <person name="Friedrich D."/>
            <person name="Gadbois L."/>
            <person name="Gearin G."/>
            <person name="Gearin C.R."/>
            <person name="Giannoukos G."/>
            <person name="Goode T."/>
            <person name="Graham J."/>
            <person name="Grandbois E."/>
            <person name="Grewal S."/>
            <person name="Gyaltsen K."/>
            <person name="Hafez N."/>
            <person name="Hagos B."/>
            <person name="Hall J."/>
            <person name="Henson C."/>
            <person name="Hollinger A."/>
            <person name="Honan T."/>
            <person name="Huard M.D."/>
            <person name="Hughes L."/>
            <person name="Hurhula B."/>
            <person name="Husby M.E."/>
            <person name="Kamat A."/>
            <person name="Kanga B."/>
            <person name="Kashin S."/>
            <person name="Khazanovich D."/>
            <person name="Kisner P."/>
            <person name="Lance K."/>
            <person name="Lara M."/>
            <person name="Lee W."/>
            <person name="Lennon N."/>
            <person name="Letendre F."/>
            <person name="LeVine R."/>
            <person name="Lipovsky A."/>
            <person name="Liu X."/>
            <person name="Liu J."/>
            <person name="Liu S."/>
            <person name="Lokyitsang T."/>
            <person name="Lokyitsang Y."/>
            <person name="Lubonja R."/>
            <person name="Lui A."/>
            <person name="MacDonald P."/>
            <person name="Magnisalis V."/>
            <person name="Maru K."/>
            <person name="Matthews C."/>
            <person name="McCusker W."/>
            <person name="McDonough S."/>
            <person name="Mehta T."/>
            <person name="Meldrim J."/>
            <person name="Meneus L."/>
            <person name="Mihai O."/>
            <person name="Mihalev A."/>
            <person name="Mihova T."/>
            <person name="Mittelman R."/>
            <person name="Mlenga V."/>
            <person name="Montmayeur A."/>
            <person name="Mulrain L."/>
            <person name="Navidi A."/>
            <person name="Naylor J."/>
            <person name="Negash T."/>
            <person name="Nguyen T."/>
            <person name="Nguyen N."/>
            <person name="Nicol R."/>
            <person name="Norbu C."/>
            <person name="Norbu N."/>
            <person name="Novod N."/>
            <person name="O'Neill B."/>
            <person name="Osman S."/>
            <person name="Markiewicz E."/>
            <person name="Oyono O.L."/>
            <person name="Patti C."/>
            <person name="Phunkhang P."/>
            <person name="Pierre F."/>
            <person name="Priest M."/>
            <person name="Raghuraman S."/>
            <person name="Rege F."/>
            <person name="Reyes R."/>
            <person name="Rise C."/>
            <person name="Rogov P."/>
            <person name="Ross K."/>
            <person name="Ryan E."/>
            <person name="Settipalli S."/>
            <person name="Shea T."/>
            <person name="Sherpa N."/>
            <person name="Shi L."/>
            <person name="Shih D."/>
            <person name="Sparrow T."/>
            <person name="Spaulding J."/>
            <person name="Stalker J."/>
            <person name="Stange-Thomann N."/>
            <person name="Stavropoulos S."/>
            <person name="Stone C."/>
            <person name="Strader C."/>
            <person name="Tesfaye S."/>
            <person name="Thomson T."/>
            <person name="Thoulutsang Y."/>
            <person name="Thoulutsang D."/>
            <person name="Topham K."/>
            <person name="Topping I."/>
            <person name="Tsamla T."/>
            <person name="Vassiliev H."/>
            <person name="Vo A."/>
            <person name="Wangchuk T."/>
            <person name="Wangdi T."/>
            <person name="Weiand M."/>
            <person name="Wilkinson J."/>
            <person name="Wilson A."/>
            <person name="Yadav S."/>
            <person name="Young G."/>
            <person name="Yu Q."/>
            <person name="Zembek L."/>
            <person name="Zhong D."/>
            <person name="Zimmer A."/>
            <person name="Zwirko Z."/>
            <person name="Jaffe D.B."/>
            <person name="Alvarez P."/>
            <person name="Brockman W."/>
            <person name="Butler J."/>
            <person name="Chin C."/>
            <person name="Gnerre S."/>
            <person name="Grabherr M."/>
            <person name="Kleber M."/>
            <person name="Mauceli E."/>
            <person name="MacCallum I."/>
        </authorList>
    </citation>
    <scope>NUCLEOTIDE SEQUENCE [LARGE SCALE GENOMIC DNA]</scope>
    <source>
        <strain evidence="5">Tucson 14030-0811.24</strain>
    </source>
</reference>
<feature type="compositionally biased region" description="Low complexity" evidence="2">
    <location>
        <begin position="2155"/>
        <end position="2165"/>
    </location>
</feature>
<feature type="region of interest" description="Disordered" evidence="2">
    <location>
        <begin position="2088"/>
        <end position="2126"/>
    </location>
</feature>
<dbReference type="PANTHER" id="PTHR43941:SF1">
    <property type="entry name" value="STRUCTURAL MAINTENANCE OF CHROMOSOMES PROTEIN 2"/>
    <property type="match status" value="1"/>
</dbReference>
<dbReference type="GO" id="GO:0003677">
    <property type="term" value="F:DNA binding"/>
    <property type="evidence" value="ECO:0007669"/>
    <property type="project" value="EnsemblMetazoa"/>
</dbReference>
<feature type="coiled-coil region" evidence="1">
    <location>
        <begin position="1170"/>
        <end position="1246"/>
    </location>
</feature>